<keyword evidence="4" id="KW-0249">Electron transport</keyword>
<evidence type="ECO:0000256" key="5">
    <source>
        <dbReference type="ARBA" id="ARBA00023004"/>
    </source>
</evidence>
<dbReference type="GO" id="GO:0046872">
    <property type="term" value="F:metal ion binding"/>
    <property type="evidence" value="ECO:0007669"/>
    <property type="project" value="UniProtKB-KW"/>
</dbReference>
<feature type="transmembrane region" description="Helical" evidence="7">
    <location>
        <begin position="156"/>
        <end position="174"/>
    </location>
</feature>
<sequence length="458" mass="52033">MVDPASIAEKDIIFRAPVTSGKIYIREQSGYFQRIRRGLNLLLVGLFVLLPLLQFNQRQAILFDVSQQHLRFFNVSLYPQDLMVFGLLFILGAFALFYVSKKYGRIWCGFACPQTVWTLMYNWIERRIEGSANQSRQLDKQPASGIKVLKKVSKHLIWGALSLLTALVFMSYFIEAPTLYSSFFTFTASPLIQGWVWFFAGCTYINAVWIREKMCQHICPYSRFQSVMFDSATTLVTYDKQRGENRGPRKRNSRPEQLGDCVDCGLCVQVCPVGIDIREGLQYECINCGLCIDACDNTMDKFNYAHGLIKFEQAAKSKSSLVASLGYALAMCLTLSAIGTWALWRHDFEVSIIRDRHTLYRINNHGQVENTYTIKILNKSQQSKTYHLSTARLDGAVIEGSSKITVAAESHGTATIALATQHTPQQRQSQFEFVITDTKTHDTQHKTNLFYAGEGAWN</sequence>
<protein>
    <submittedName>
        <fullName evidence="9">Cytochrome c oxidase accessory protein CcoG</fullName>
    </submittedName>
</protein>
<feature type="transmembrane region" description="Helical" evidence="7">
    <location>
        <begin position="77"/>
        <end position="99"/>
    </location>
</feature>
<evidence type="ECO:0000256" key="1">
    <source>
        <dbReference type="ARBA" id="ARBA00022448"/>
    </source>
</evidence>
<evidence type="ECO:0000259" key="8">
    <source>
        <dbReference type="PROSITE" id="PS51379"/>
    </source>
</evidence>
<dbReference type="InterPro" id="IPR009051">
    <property type="entry name" value="Helical_ferredxn"/>
</dbReference>
<evidence type="ECO:0000256" key="7">
    <source>
        <dbReference type="SAM" id="Phobius"/>
    </source>
</evidence>
<dbReference type="SUPFAM" id="SSF54862">
    <property type="entry name" value="4Fe-4S ferredoxins"/>
    <property type="match status" value="1"/>
</dbReference>
<dbReference type="Gene3D" id="1.10.1060.10">
    <property type="entry name" value="Alpha-helical ferredoxin"/>
    <property type="match status" value="1"/>
</dbReference>
<evidence type="ECO:0000256" key="6">
    <source>
        <dbReference type="ARBA" id="ARBA00023014"/>
    </source>
</evidence>
<evidence type="ECO:0000256" key="2">
    <source>
        <dbReference type="ARBA" id="ARBA00022485"/>
    </source>
</evidence>
<keyword evidence="1" id="KW-0813">Transport</keyword>
<evidence type="ECO:0000256" key="3">
    <source>
        <dbReference type="ARBA" id="ARBA00022723"/>
    </source>
</evidence>
<dbReference type="EMBL" id="JACNEP010000018">
    <property type="protein sequence ID" value="MBC3767444.1"/>
    <property type="molecule type" value="Genomic_DNA"/>
</dbReference>
<dbReference type="NCBIfam" id="TIGR02745">
    <property type="entry name" value="ccoG_rdxA_fixG"/>
    <property type="match status" value="1"/>
</dbReference>
<gene>
    <name evidence="9" type="primary">ccoG</name>
    <name evidence="9" type="ORF">H8B19_16315</name>
</gene>
<dbReference type="Pfam" id="PF13746">
    <property type="entry name" value="Fer4_18"/>
    <property type="match status" value="1"/>
</dbReference>
<dbReference type="AlphaFoldDB" id="A0A8J6IWC9"/>
<evidence type="ECO:0000313" key="9">
    <source>
        <dbReference type="EMBL" id="MBC3767444.1"/>
    </source>
</evidence>
<dbReference type="InterPro" id="IPR013783">
    <property type="entry name" value="Ig-like_fold"/>
</dbReference>
<evidence type="ECO:0000256" key="4">
    <source>
        <dbReference type="ARBA" id="ARBA00022982"/>
    </source>
</evidence>
<dbReference type="GO" id="GO:0005886">
    <property type="term" value="C:plasma membrane"/>
    <property type="evidence" value="ECO:0007669"/>
    <property type="project" value="TreeGrafter"/>
</dbReference>
<name>A0A8J6IWC9_9ALTE</name>
<dbReference type="PROSITE" id="PS00198">
    <property type="entry name" value="4FE4S_FER_1"/>
    <property type="match status" value="1"/>
</dbReference>
<dbReference type="InterPro" id="IPR017896">
    <property type="entry name" value="4Fe4S_Fe-S-bd"/>
</dbReference>
<reference evidence="9" key="2">
    <citation type="submission" date="2020-08" db="EMBL/GenBank/DDBJ databases">
        <authorList>
            <person name="Lai Q."/>
        </authorList>
    </citation>
    <scope>NUCLEOTIDE SEQUENCE</scope>
    <source>
        <strain evidence="9">S27-2</strain>
    </source>
</reference>
<dbReference type="PANTHER" id="PTHR30176:SF3">
    <property type="entry name" value="FERREDOXIN-TYPE PROTEIN NAPH"/>
    <property type="match status" value="1"/>
</dbReference>
<keyword evidence="5" id="KW-0408">Iron</keyword>
<dbReference type="GO" id="GO:0051539">
    <property type="term" value="F:4 iron, 4 sulfur cluster binding"/>
    <property type="evidence" value="ECO:0007669"/>
    <property type="project" value="UniProtKB-KW"/>
</dbReference>
<dbReference type="InterPro" id="IPR017900">
    <property type="entry name" value="4Fe4S_Fe_S_CS"/>
</dbReference>
<dbReference type="InterPro" id="IPR032879">
    <property type="entry name" value="FixG_C"/>
</dbReference>
<dbReference type="InterPro" id="IPR014116">
    <property type="entry name" value="Cyt_c_oxidase_cbb3_FixG"/>
</dbReference>
<keyword evidence="7" id="KW-1133">Transmembrane helix</keyword>
<comment type="caution">
    <text evidence="9">The sequence shown here is derived from an EMBL/GenBank/DDBJ whole genome shotgun (WGS) entry which is preliminary data.</text>
</comment>
<dbReference type="Proteomes" id="UP000601768">
    <property type="component" value="Unassembled WGS sequence"/>
</dbReference>
<dbReference type="PANTHER" id="PTHR30176">
    <property type="entry name" value="FERREDOXIN-TYPE PROTEIN NAPH"/>
    <property type="match status" value="1"/>
</dbReference>
<feature type="transmembrane region" description="Helical" evidence="7">
    <location>
        <begin position="194"/>
        <end position="210"/>
    </location>
</feature>
<dbReference type="Gene3D" id="2.60.40.10">
    <property type="entry name" value="Immunoglobulins"/>
    <property type="match status" value="1"/>
</dbReference>
<dbReference type="InterPro" id="IPR051684">
    <property type="entry name" value="Electron_Trans/Redox"/>
</dbReference>
<keyword evidence="2" id="KW-0004">4Fe-4S</keyword>
<feature type="transmembrane region" description="Helical" evidence="7">
    <location>
        <begin position="321"/>
        <end position="344"/>
    </location>
</feature>
<dbReference type="Pfam" id="PF12801">
    <property type="entry name" value="Fer4_5"/>
    <property type="match status" value="1"/>
</dbReference>
<reference evidence="9" key="1">
    <citation type="journal article" date="2018" name="Int. J. Syst. Evol. Microbiol.">
        <title>Neptunicella marina gen. nov., sp. nov., isolated from surface seawater.</title>
        <authorList>
            <person name="Liu X."/>
            <person name="Lai Q."/>
            <person name="Du Y."/>
            <person name="Zhang X."/>
            <person name="Liu Z."/>
            <person name="Sun F."/>
            <person name="Shao Z."/>
        </authorList>
    </citation>
    <scope>NUCLEOTIDE SEQUENCE</scope>
    <source>
        <strain evidence="9">S27-2</strain>
    </source>
</reference>
<dbReference type="Pfam" id="PF11614">
    <property type="entry name" value="FixG_C"/>
    <property type="match status" value="1"/>
</dbReference>
<accession>A0A8J6IWC9</accession>
<keyword evidence="3" id="KW-0479">Metal-binding</keyword>
<dbReference type="PROSITE" id="PS51379">
    <property type="entry name" value="4FE4S_FER_2"/>
    <property type="match status" value="1"/>
</dbReference>
<feature type="transmembrane region" description="Helical" evidence="7">
    <location>
        <begin position="38"/>
        <end position="57"/>
    </location>
</feature>
<keyword evidence="10" id="KW-1185">Reference proteome</keyword>
<dbReference type="RefSeq" id="WP_186507966.1">
    <property type="nucleotide sequence ID" value="NZ_JACNEP010000018.1"/>
</dbReference>
<keyword evidence="6" id="KW-0411">Iron-sulfur</keyword>
<keyword evidence="7" id="KW-0472">Membrane</keyword>
<evidence type="ECO:0000313" key="10">
    <source>
        <dbReference type="Proteomes" id="UP000601768"/>
    </source>
</evidence>
<feature type="domain" description="4Fe-4S ferredoxin-type" evidence="8">
    <location>
        <begin position="253"/>
        <end position="280"/>
    </location>
</feature>
<organism evidence="9 10">
    <name type="scientific">Neptunicella marina</name>
    <dbReference type="NCBI Taxonomy" id="2125989"/>
    <lineage>
        <taxon>Bacteria</taxon>
        <taxon>Pseudomonadati</taxon>
        <taxon>Pseudomonadota</taxon>
        <taxon>Gammaproteobacteria</taxon>
        <taxon>Alteromonadales</taxon>
        <taxon>Alteromonadaceae</taxon>
        <taxon>Neptunicella</taxon>
    </lineage>
</organism>
<proteinExistence type="predicted"/>
<keyword evidence="7" id="KW-0812">Transmembrane</keyword>